<evidence type="ECO:0000313" key="2">
    <source>
        <dbReference type="Proteomes" id="UP000051085"/>
    </source>
</evidence>
<evidence type="ECO:0008006" key="3">
    <source>
        <dbReference type="Google" id="ProtNLM"/>
    </source>
</evidence>
<reference evidence="1 2" key="1">
    <citation type="journal article" date="2015" name="Genome Announc.">
        <title>Expanding the biotechnology potential of lactobacilli through comparative genomics of 213 strains and associated genera.</title>
        <authorList>
            <person name="Sun Z."/>
            <person name="Harris H.M."/>
            <person name="McCann A."/>
            <person name="Guo C."/>
            <person name="Argimon S."/>
            <person name="Zhang W."/>
            <person name="Yang X."/>
            <person name="Jeffery I.B."/>
            <person name="Cooney J.C."/>
            <person name="Kagawa T.F."/>
            <person name="Liu W."/>
            <person name="Song Y."/>
            <person name="Salvetti E."/>
            <person name="Wrobel A."/>
            <person name="Rasinkangas P."/>
            <person name="Parkhill J."/>
            <person name="Rea M.C."/>
            <person name="O'Sullivan O."/>
            <person name="Ritari J."/>
            <person name="Douillard F.P."/>
            <person name="Paul Ross R."/>
            <person name="Yang R."/>
            <person name="Briner A.E."/>
            <person name="Felis G.E."/>
            <person name="de Vos W.M."/>
            <person name="Barrangou R."/>
            <person name="Klaenhammer T.R."/>
            <person name="Caufield P.W."/>
            <person name="Cui Y."/>
            <person name="Zhang H."/>
            <person name="O'Toole P.W."/>
        </authorList>
    </citation>
    <scope>NUCLEOTIDE SEQUENCE [LARGE SCALE GENOMIC DNA]</scope>
    <source>
        <strain evidence="1 2">DSM 8475</strain>
    </source>
</reference>
<dbReference type="GeneID" id="87979239"/>
<dbReference type="Pfam" id="PF11311">
    <property type="entry name" value="DUF3114"/>
    <property type="match status" value="1"/>
</dbReference>
<dbReference type="RefSeq" id="WP_235805945.1">
    <property type="nucleotide sequence ID" value="NZ_AZGO01000008.1"/>
</dbReference>
<dbReference type="InterPro" id="IPR021462">
    <property type="entry name" value="DUF3114"/>
</dbReference>
<proteinExistence type="predicted"/>
<gene>
    <name evidence="1" type="ORF">FD34_GL000460</name>
</gene>
<name>A0A922PVY5_9LACO</name>
<dbReference type="Proteomes" id="UP000051085">
    <property type="component" value="Unassembled WGS sequence"/>
</dbReference>
<organism evidence="1 2">
    <name type="scientific">Limosilactobacillus pontis DSM 8475</name>
    <dbReference type="NCBI Taxonomy" id="1423794"/>
    <lineage>
        <taxon>Bacteria</taxon>
        <taxon>Bacillati</taxon>
        <taxon>Bacillota</taxon>
        <taxon>Bacilli</taxon>
        <taxon>Lactobacillales</taxon>
        <taxon>Lactobacillaceae</taxon>
        <taxon>Limosilactobacillus</taxon>
    </lineage>
</organism>
<accession>A0A922PVY5</accession>
<sequence>MNKNMELGHRLVKQLDVLAGEGWPGPACHVYRCNLQRSPRTHRLLNTTFHQAHLVGSPLYMRMLEASQLTARQRLSLILDRHLGARVEWTGFLQLTSHDYQLDPTISPLAPFYAEFRQLVRDAYPGTAGLRADELGHRLHLFRAYLDHQAITYVRAYTDGLPDEACDLDRLYQFAHDHHVALDFQTAAAYHNRQHGPAVYPRNMKVQLRRNSYARRVNPARMIEFIVDIDSGDFVSEWNVYRSQPNGRVDADPHHYTAADLYQVANTESFNYGIPHGGYFVWPRDRQSHRRLDIDQPTDSRIRARAKGYWKTPRLYADLVKGPRDVLAWRLVPASVRTQLYAAFVHDTQTHRNQGINYFLLKSPRYRCYHVGRGCDKMRPS</sequence>
<evidence type="ECO:0000313" key="1">
    <source>
        <dbReference type="EMBL" id="KRM37845.1"/>
    </source>
</evidence>
<dbReference type="EMBL" id="AZGO01000008">
    <property type="protein sequence ID" value="KRM37845.1"/>
    <property type="molecule type" value="Genomic_DNA"/>
</dbReference>
<protein>
    <recommendedName>
        <fullName evidence="3">DUF3114 domain-containing protein</fullName>
    </recommendedName>
</protein>
<dbReference type="AlphaFoldDB" id="A0A922PVY5"/>
<comment type="caution">
    <text evidence="1">The sequence shown here is derived from an EMBL/GenBank/DDBJ whole genome shotgun (WGS) entry which is preliminary data.</text>
</comment>